<dbReference type="VEuPathDB" id="FungiDB:BDBG_03167"/>
<dbReference type="RefSeq" id="XP_031577572.1">
    <property type="nucleotide sequence ID" value="XM_031721139.1"/>
</dbReference>
<dbReference type="STRING" id="559298.A0A179UKY3"/>
<dbReference type="Proteomes" id="UP000002038">
    <property type="component" value="Unassembled WGS sequence"/>
</dbReference>
<name>A0A179UKY3_BLAGS</name>
<reference evidence="2" key="1">
    <citation type="journal article" date="2015" name="PLoS Genet.">
        <title>The dynamic genome and transcriptome of the human fungal pathogen Blastomyces and close relative Emmonsia.</title>
        <authorList>
            <person name="Munoz J.F."/>
            <person name="Gauthier G.M."/>
            <person name="Desjardins C.A."/>
            <person name="Gallo J.E."/>
            <person name="Holder J."/>
            <person name="Sullivan T.D."/>
            <person name="Marty A.J."/>
            <person name="Carmen J.C."/>
            <person name="Chen Z."/>
            <person name="Ding L."/>
            <person name="Gujja S."/>
            <person name="Magrini V."/>
            <person name="Misas E."/>
            <person name="Mitreva M."/>
            <person name="Priest M."/>
            <person name="Saif S."/>
            <person name="Whiston E.A."/>
            <person name="Young S."/>
            <person name="Zeng Q."/>
            <person name="Goldman W.E."/>
            <person name="Mardis E.R."/>
            <person name="Taylor J.W."/>
            <person name="McEwen J.G."/>
            <person name="Clay O.K."/>
            <person name="Klein B.S."/>
            <person name="Cuomo C.A."/>
        </authorList>
    </citation>
    <scope>NUCLEOTIDE SEQUENCE [LARGE SCALE GENOMIC DNA]</scope>
    <source>
        <strain evidence="2">SLH14081</strain>
    </source>
</reference>
<organism evidence="1 2">
    <name type="scientific">Blastomyces gilchristii (strain SLH14081)</name>
    <name type="common">Blastomyces dermatitidis</name>
    <dbReference type="NCBI Taxonomy" id="559298"/>
    <lineage>
        <taxon>Eukaryota</taxon>
        <taxon>Fungi</taxon>
        <taxon>Dikarya</taxon>
        <taxon>Ascomycota</taxon>
        <taxon>Pezizomycotina</taxon>
        <taxon>Eurotiomycetes</taxon>
        <taxon>Eurotiomycetidae</taxon>
        <taxon>Onygenales</taxon>
        <taxon>Ajellomycetaceae</taxon>
        <taxon>Blastomyces</taxon>
    </lineage>
</organism>
<gene>
    <name evidence="1" type="ORF">BDBG_03167</name>
</gene>
<evidence type="ECO:0000313" key="1">
    <source>
        <dbReference type="EMBL" id="OAT07062.1"/>
    </source>
</evidence>
<evidence type="ECO:0000313" key="2">
    <source>
        <dbReference type="Proteomes" id="UP000002038"/>
    </source>
</evidence>
<dbReference type="EMBL" id="GG657451">
    <property type="protein sequence ID" value="OAT07062.1"/>
    <property type="molecule type" value="Genomic_DNA"/>
</dbReference>
<dbReference type="AlphaFoldDB" id="A0A179UKY3"/>
<proteinExistence type="predicted"/>
<keyword evidence="2" id="KW-1185">Reference proteome</keyword>
<dbReference type="KEGG" id="bgh:BDBG_03167"/>
<protein>
    <submittedName>
        <fullName evidence="1">Cation diffusion facilitator 1</fullName>
    </submittedName>
</protein>
<dbReference type="GeneID" id="8506147"/>
<accession>A0A179UKY3</accession>
<dbReference type="OrthoDB" id="78296at2759"/>
<sequence length="147" mass="16823">MHTALTEPDAQGRNAAIFTKFCLFRHSLWIRRYPAAHIFFIDHSNDLAVNIFGLIMSILGDRFAWYLDPIGGHLHCAPHPLLLGRNRVRQRLAAGWQDCATRRKLGGLASVERAFDHADHEDTHNPMRSTNRYILPLGRRGEPFERG</sequence>